<name>A0A3R9P8E4_9BACI</name>
<dbReference type="PANTHER" id="PTHR34322">
    <property type="entry name" value="TRANSPOSASE, Y1_TNP DOMAIN-CONTAINING"/>
    <property type="match status" value="1"/>
</dbReference>
<dbReference type="GO" id="GO:0003677">
    <property type="term" value="F:DNA binding"/>
    <property type="evidence" value="ECO:0007669"/>
    <property type="project" value="InterPro"/>
</dbReference>
<dbReference type="RefSeq" id="WP_125553526.1">
    <property type="nucleotide sequence ID" value="NZ_RBVX01000001.1"/>
</dbReference>
<dbReference type="EMBL" id="RBVX01000001">
    <property type="protein sequence ID" value="RSL35164.1"/>
    <property type="molecule type" value="Genomic_DNA"/>
</dbReference>
<dbReference type="AlphaFoldDB" id="A0A3R9P8E4"/>
<sequence>MSCQPKTSTYHIMIRGARHSNLFYSRTDYSHFLHLLTSLKYHFSFDVHAFSFVPNQIHLLIETFQPKISTIICQIQTKYAAYFNQSYRLNGLIFQGQCISQRIKDDTHFYQTSRFIHLLPLMQKVTSNIHHYRWSSARDFLAPQAEDAAMHPLLTINRTLEIFTYPKHESFHDFLFSSVQMKMNL</sequence>
<dbReference type="Gene3D" id="3.30.70.1290">
    <property type="entry name" value="Transposase IS200-like"/>
    <property type="match status" value="1"/>
</dbReference>
<proteinExistence type="predicted"/>
<dbReference type="PANTHER" id="PTHR34322:SF2">
    <property type="entry name" value="TRANSPOSASE IS200-LIKE DOMAIN-CONTAINING PROTEIN"/>
    <property type="match status" value="1"/>
</dbReference>
<dbReference type="Proteomes" id="UP000275076">
    <property type="component" value="Unassembled WGS sequence"/>
</dbReference>
<dbReference type="SMART" id="SM01321">
    <property type="entry name" value="Y1_Tnp"/>
    <property type="match status" value="1"/>
</dbReference>
<comment type="caution">
    <text evidence="2">The sequence shown here is derived from an EMBL/GenBank/DDBJ whole genome shotgun (WGS) entry which is preliminary data.</text>
</comment>
<protein>
    <recommendedName>
        <fullName evidence="1">Transposase IS200-like domain-containing protein</fullName>
    </recommendedName>
</protein>
<dbReference type="InterPro" id="IPR036515">
    <property type="entry name" value="Transposase_17_sf"/>
</dbReference>
<evidence type="ECO:0000313" key="2">
    <source>
        <dbReference type="EMBL" id="RSL35164.1"/>
    </source>
</evidence>
<dbReference type="GO" id="GO:0004803">
    <property type="term" value="F:transposase activity"/>
    <property type="evidence" value="ECO:0007669"/>
    <property type="project" value="InterPro"/>
</dbReference>
<dbReference type="SUPFAM" id="SSF143422">
    <property type="entry name" value="Transposase IS200-like"/>
    <property type="match status" value="1"/>
</dbReference>
<dbReference type="GO" id="GO:0006313">
    <property type="term" value="P:DNA transposition"/>
    <property type="evidence" value="ECO:0007669"/>
    <property type="project" value="InterPro"/>
</dbReference>
<dbReference type="OrthoDB" id="9788881at2"/>
<keyword evidence="3" id="KW-1185">Reference proteome</keyword>
<reference evidence="2 3" key="1">
    <citation type="submission" date="2018-10" db="EMBL/GenBank/DDBJ databases">
        <title>Draft genome sequence of Bacillus salarius IM0101, isolated from a hypersaline soil in Inner Mongolia, China.</title>
        <authorList>
            <person name="Yamprayoonswat W."/>
            <person name="Boonvisut S."/>
            <person name="Jumpathong W."/>
            <person name="Sittihan S."/>
            <person name="Ruangsuj P."/>
            <person name="Wanthongcharoen S."/>
            <person name="Thongpramul N."/>
            <person name="Pimmason S."/>
            <person name="Yu B."/>
            <person name="Yasawong M."/>
        </authorList>
    </citation>
    <scope>NUCLEOTIDE SEQUENCE [LARGE SCALE GENOMIC DNA]</scope>
    <source>
        <strain evidence="2 3">IM0101</strain>
    </source>
</reference>
<dbReference type="InterPro" id="IPR002686">
    <property type="entry name" value="Transposase_17"/>
</dbReference>
<accession>A0A3R9P8E4</accession>
<organism evidence="2 3">
    <name type="scientific">Salibacterium salarium</name>
    <dbReference type="NCBI Taxonomy" id="284579"/>
    <lineage>
        <taxon>Bacteria</taxon>
        <taxon>Bacillati</taxon>
        <taxon>Bacillota</taxon>
        <taxon>Bacilli</taxon>
        <taxon>Bacillales</taxon>
        <taxon>Bacillaceae</taxon>
    </lineage>
</organism>
<dbReference type="Pfam" id="PF01797">
    <property type="entry name" value="Y1_Tnp"/>
    <property type="match status" value="1"/>
</dbReference>
<evidence type="ECO:0000259" key="1">
    <source>
        <dbReference type="SMART" id="SM01321"/>
    </source>
</evidence>
<gene>
    <name evidence="2" type="ORF">D7Z54_00900</name>
</gene>
<feature type="domain" description="Transposase IS200-like" evidence="1">
    <location>
        <begin position="5"/>
        <end position="119"/>
    </location>
</feature>
<evidence type="ECO:0000313" key="3">
    <source>
        <dbReference type="Proteomes" id="UP000275076"/>
    </source>
</evidence>